<evidence type="ECO:0000313" key="11">
    <source>
        <dbReference type="Proteomes" id="UP001054837"/>
    </source>
</evidence>
<feature type="compositionally biased region" description="Basic and acidic residues" evidence="7">
    <location>
        <begin position="134"/>
        <end position="151"/>
    </location>
</feature>
<dbReference type="SUPFAM" id="SSF56994">
    <property type="entry name" value="Insulin-like"/>
    <property type="match status" value="1"/>
</dbReference>
<comment type="caution">
    <text evidence="10">The sequence shown here is derived from an EMBL/GenBank/DDBJ whole genome shotgun (WGS) entry which is preliminary data.</text>
</comment>
<keyword evidence="4 8" id="KW-0732">Signal</keyword>
<dbReference type="PANTHER" id="PTHR13647">
    <property type="entry name" value="INSULIN-LIKE PEPTIDE 2-RELATED"/>
    <property type="match status" value="1"/>
</dbReference>
<evidence type="ECO:0000256" key="5">
    <source>
        <dbReference type="ARBA" id="ARBA00023157"/>
    </source>
</evidence>
<dbReference type="PRINTS" id="PR00276">
    <property type="entry name" value="INSULINFAMLY"/>
</dbReference>
<keyword evidence="11" id="KW-1185">Reference proteome</keyword>
<organism evidence="10 11">
    <name type="scientific">Caerostris darwini</name>
    <dbReference type="NCBI Taxonomy" id="1538125"/>
    <lineage>
        <taxon>Eukaryota</taxon>
        <taxon>Metazoa</taxon>
        <taxon>Ecdysozoa</taxon>
        <taxon>Arthropoda</taxon>
        <taxon>Chelicerata</taxon>
        <taxon>Arachnida</taxon>
        <taxon>Araneae</taxon>
        <taxon>Araneomorphae</taxon>
        <taxon>Entelegynae</taxon>
        <taxon>Araneoidea</taxon>
        <taxon>Araneidae</taxon>
        <taxon>Caerostris</taxon>
    </lineage>
</organism>
<comment type="similarity">
    <text evidence="1 6">Belongs to the insulin family.</text>
</comment>
<feature type="domain" description="Insulin-like" evidence="9">
    <location>
        <begin position="20"/>
        <end position="104"/>
    </location>
</feature>
<evidence type="ECO:0000256" key="4">
    <source>
        <dbReference type="ARBA" id="ARBA00022729"/>
    </source>
</evidence>
<dbReference type="InterPro" id="IPR016179">
    <property type="entry name" value="Insulin-like"/>
</dbReference>
<gene>
    <name evidence="10" type="primary">AVEN_225286_1</name>
    <name evidence="10" type="ORF">CDAR_271471</name>
</gene>
<evidence type="ECO:0000256" key="2">
    <source>
        <dbReference type="ARBA" id="ARBA00011207"/>
    </source>
</evidence>
<proteinExistence type="inferred from homology"/>
<accession>A0AAV4T1X5</accession>
<dbReference type="PROSITE" id="PS00262">
    <property type="entry name" value="INSULIN"/>
    <property type="match status" value="1"/>
</dbReference>
<feature type="region of interest" description="Disordered" evidence="7">
    <location>
        <begin position="126"/>
        <end position="151"/>
    </location>
</feature>
<dbReference type="InterPro" id="IPR036438">
    <property type="entry name" value="Insulin-like_sf"/>
</dbReference>
<keyword evidence="3" id="KW-0165">Cleavage on pair of basic residues</keyword>
<dbReference type="GO" id="GO:0005179">
    <property type="term" value="F:hormone activity"/>
    <property type="evidence" value="ECO:0007669"/>
    <property type="project" value="InterPro"/>
</dbReference>
<feature type="signal peptide" evidence="8">
    <location>
        <begin position="1"/>
        <end position="19"/>
    </location>
</feature>
<dbReference type="InterPro" id="IPR022352">
    <property type="entry name" value="Ins/IGF/rlx"/>
</dbReference>
<evidence type="ECO:0000259" key="9">
    <source>
        <dbReference type="SMART" id="SM00078"/>
    </source>
</evidence>
<reference evidence="10 11" key="1">
    <citation type="submission" date="2021-06" db="EMBL/GenBank/DDBJ databases">
        <title>Caerostris darwini draft genome.</title>
        <authorList>
            <person name="Kono N."/>
            <person name="Arakawa K."/>
        </authorList>
    </citation>
    <scope>NUCLEOTIDE SEQUENCE [LARGE SCALE GENOMIC DNA]</scope>
</reference>
<evidence type="ECO:0000256" key="7">
    <source>
        <dbReference type="SAM" id="MobiDB-lite"/>
    </source>
</evidence>
<feature type="chain" id="PRO_5043539941" evidence="8">
    <location>
        <begin position="20"/>
        <end position="198"/>
    </location>
</feature>
<dbReference type="SMART" id="SM00078">
    <property type="entry name" value="IlGF"/>
    <property type="match status" value="1"/>
</dbReference>
<dbReference type="AlphaFoldDB" id="A0AAV4T1X5"/>
<evidence type="ECO:0000256" key="3">
    <source>
        <dbReference type="ARBA" id="ARBA00022685"/>
    </source>
</evidence>
<name>A0AAV4T1X5_9ARAC</name>
<keyword evidence="5" id="KW-1015">Disulfide bond</keyword>
<protein>
    <submittedName>
        <fullName evidence="10">IlGF domain-containing protein</fullName>
    </submittedName>
</protein>
<comment type="subcellular location">
    <subcellularLocation>
        <location evidence="6">Secreted</location>
    </subcellularLocation>
</comment>
<dbReference type="InterPro" id="IPR022353">
    <property type="entry name" value="Insulin_CS"/>
</dbReference>
<dbReference type="GO" id="GO:0005576">
    <property type="term" value="C:extracellular region"/>
    <property type="evidence" value="ECO:0007669"/>
    <property type="project" value="UniProtKB-SubCell"/>
</dbReference>
<sequence>MHILSFLLVAFIHTDSIQGIRLCGKRLSDFLHSVCQQNGGFHSPAIKKSDYSKYSSLADRSPNAPESQLESSVRDRVLLPTFLPGVVDECCRKDCEMSTLISYCTNGEYLENTELLSQLESLFSTSSGGNLENQRQEEMKHGKTEQSGKNSERQFLAHTAANFPNLGTFTRKRPVFIVLSPHQEGSSTSEMSPEESSI</sequence>
<dbReference type="PANTHER" id="PTHR13647:SF4">
    <property type="entry name" value="INSULIN-LIKE PEPTIDE 1-RELATED"/>
    <property type="match status" value="1"/>
</dbReference>
<evidence type="ECO:0000256" key="1">
    <source>
        <dbReference type="ARBA" id="ARBA00009034"/>
    </source>
</evidence>
<evidence type="ECO:0000256" key="6">
    <source>
        <dbReference type="RuleBase" id="RU000406"/>
    </source>
</evidence>
<comment type="subunit">
    <text evidence="2">Heterodimer of a B chain and an A chain linked by two disulfide bonds.</text>
</comment>
<evidence type="ECO:0000313" key="10">
    <source>
        <dbReference type="EMBL" id="GIY39689.1"/>
    </source>
</evidence>
<evidence type="ECO:0000256" key="8">
    <source>
        <dbReference type="SAM" id="SignalP"/>
    </source>
</evidence>
<dbReference type="Pfam" id="PF00049">
    <property type="entry name" value="Insulin"/>
    <property type="match status" value="1"/>
</dbReference>
<keyword evidence="6" id="KW-0964">Secreted</keyword>
<dbReference type="Proteomes" id="UP001054837">
    <property type="component" value="Unassembled WGS sequence"/>
</dbReference>
<dbReference type="EMBL" id="BPLQ01008836">
    <property type="protein sequence ID" value="GIY39689.1"/>
    <property type="molecule type" value="Genomic_DNA"/>
</dbReference>
<dbReference type="Gene3D" id="1.10.100.10">
    <property type="entry name" value="Insulin-like"/>
    <property type="match status" value="1"/>
</dbReference>